<feature type="signal peptide" evidence="1">
    <location>
        <begin position="1"/>
        <end position="17"/>
    </location>
</feature>
<gene>
    <name evidence="2" type="ORF">PHMEG_00019458</name>
</gene>
<dbReference type="AlphaFoldDB" id="A0A225VRA1"/>
<reference evidence="3" key="1">
    <citation type="submission" date="2017-03" db="EMBL/GenBank/DDBJ databases">
        <title>Phytopthora megakarya and P. palmivora, two closely related causual agents of cacao black pod achieved similar genome size and gene model numbers by different mechanisms.</title>
        <authorList>
            <person name="Ali S."/>
            <person name="Shao J."/>
            <person name="Larry D.J."/>
            <person name="Kronmiller B."/>
            <person name="Shen D."/>
            <person name="Strem M.D."/>
            <person name="Melnick R.L."/>
            <person name="Guiltinan M.J."/>
            <person name="Tyler B.M."/>
            <person name="Meinhardt L.W."/>
            <person name="Bailey B.A."/>
        </authorList>
    </citation>
    <scope>NUCLEOTIDE SEQUENCE [LARGE SCALE GENOMIC DNA]</scope>
    <source>
        <strain evidence="3">zdho120</strain>
    </source>
</reference>
<keyword evidence="3" id="KW-1185">Reference proteome</keyword>
<feature type="chain" id="PRO_5012058916" description="RxLR effector protein" evidence="1">
    <location>
        <begin position="18"/>
        <end position="128"/>
    </location>
</feature>
<evidence type="ECO:0000313" key="3">
    <source>
        <dbReference type="Proteomes" id="UP000198211"/>
    </source>
</evidence>
<evidence type="ECO:0000313" key="2">
    <source>
        <dbReference type="EMBL" id="OWZ08061.1"/>
    </source>
</evidence>
<dbReference type="Proteomes" id="UP000198211">
    <property type="component" value="Unassembled WGS sequence"/>
</dbReference>
<dbReference type="EMBL" id="NBNE01003296">
    <property type="protein sequence ID" value="OWZ08061.1"/>
    <property type="molecule type" value="Genomic_DNA"/>
</dbReference>
<keyword evidence="1" id="KW-0732">Signal</keyword>
<evidence type="ECO:0008006" key="4">
    <source>
        <dbReference type="Google" id="ProtNLM"/>
    </source>
</evidence>
<accession>A0A225VRA1</accession>
<sequence>MKFFAVIALLLATSVSAHEEARIKVHSQTVSENHVEEREVNQEMLAKKQDMFYRMAHMKSTPWDSQPTERKAKCQDMCTLNDFWEFQQTRNCFNRPTSLCKVYKNGLASMKVVLTVAECDCNSTSGST</sequence>
<name>A0A225VRA1_9STRA</name>
<dbReference type="OrthoDB" id="163494at2759"/>
<proteinExistence type="predicted"/>
<comment type="caution">
    <text evidence="2">The sequence shown here is derived from an EMBL/GenBank/DDBJ whole genome shotgun (WGS) entry which is preliminary data.</text>
</comment>
<evidence type="ECO:0000256" key="1">
    <source>
        <dbReference type="SAM" id="SignalP"/>
    </source>
</evidence>
<protein>
    <recommendedName>
        <fullName evidence="4">RxLR effector protein</fullName>
    </recommendedName>
</protein>
<organism evidence="2 3">
    <name type="scientific">Phytophthora megakarya</name>
    <dbReference type="NCBI Taxonomy" id="4795"/>
    <lineage>
        <taxon>Eukaryota</taxon>
        <taxon>Sar</taxon>
        <taxon>Stramenopiles</taxon>
        <taxon>Oomycota</taxon>
        <taxon>Peronosporomycetes</taxon>
        <taxon>Peronosporales</taxon>
        <taxon>Peronosporaceae</taxon>
        <taxon>Phytophthora</taxon>
    </lineage>
</organism>